<dbReference type="AlphaFoldDB" id="L9XZS5"/>
<dbReference type="PATRIC" id="fig|1227496.3.peg.2234"/>
<evidence type="ECO:0000256" key="1">
    <source>
        <dbReference type="SAM" id="MobiDB-lite"/>
    </source>
</evidence>
<evidence type="ECO:0000313" key="3">
    <source>
        <dbReference type="Proteomes" id="UP000011632"/>
    </source>
</evidence>
<feature type="compositionally biased region" description="Basic and acidic residues" evidence="1">
    <location>
        <begin position="53"/>
        <end position="66"/>
    </location>
</feature>
<dbReference type="EMBL" id="AOID01000030">
    <property type="protein sequence ID" value="ELY67295.1"/>
    <property type="molecule type" value="Genomic_DNA"/>
</dbReference>
<protein>
    <submittedName>
        <fullName evidence="2">Uncharacterized protein</fullName>
    </submittedName>
</protein>
<comment type="caution">
    <text evidence="2">The sequence shown here is derived from an EMBL/GenBank/DDBJ whole genome shotgun (WGS) entry which is preliminary data.</text>
</comment>
<feature type="compositionally biased region" description="Polar residues" evidence="1">
    <location>
        <begin position="67"/>
        <end position="85"/>
    </location>
</feature>
<evidence type="ECO:0000313" key="2">
    <source>
        <dbReference type="EMBL" id="ELY67295.1"/>
    </source>
</evidence>
<dbReference type="Proteomes" id="UP000011632">
    <property type="component" value="Unassembled WGS sequence"/>
</dbReference>
<feature type="region of interest" description="Disordered" evidence="1">
    <location>
        <begin position="1"/>
        <end position="95"/>
    </location>
</feature>
<accession>L9XZS5</accession>
<reference evidence="2 3" key="1">
    <citation type="journal article" date="2014" name="PLoS Genet.">
        <title>Phylogenetically driven sequencing of extremely halophilic archaea reveals strategies for static and dynamic osmo-response.</title>
        <authorList>
            <person name="Becker E.A."/>
            <person name="Seitzer P.M."/>
            <person name="Tritt A."/>
            <person name="Larsen D."/>
            <person name="Krusor M."/>
            <person name="Yao A.I."/>
            <person name="Wu D."/>
            <person name="Madern D."/>
            <person name="Eisen J.A."/>
            <person name="Darling A.E."/>
            <person name="Facciotti M.T."/>
        </authorList>
    </citation>
    <scope>NUCLEOTIDE SEQUENCE [LARGE SCALE GENOMIC DNA]</scope>
    <source>
        <strain evidence="2 3">JCM 10478</strain>
    </source>
</reference>
<proteinExistence type="predicted"/>
<name>L9XZS5_9EURY</name>
<keyword evidence="3" id="KW-1185">Reference proteome</keyword>
<organism evidence="2 3">
    <name type="scientific">Natrinema versiforme JCM 10478</name>
    <dbReference type="NCBI Taxonomy" id="1227496"/>
    <lineage>
        <taxon>Archaea</taxon>
        <taxon>Methanobacteriati</taxon>
        <taxon>Methanobacteriota</taxon>
        <taxon>Stenosarchaea group</taxon>
        <taxon>Halobacteria</taxon>
        <taxon>Halobacteriales</taxon>
        <taxon>Natrialbaceae</taxon>
        <taxon>Natrinema</taxon>
    </lineage>
</organism>
<gene>
    <name evidence="2" type="ORF">C489_11048</name>
</gene>
<sequence length="95" mass="10021">MPPSVPREALLSMARASRDAGSSDNWGAPCAAIRSSMDRLTPPAERVSGGTTVDRRLSPAPERESLPETTAARTESSIPGQTVCSADSEAYFPTE</sequence>